<evidence type="ECO:0000256" key="5">
    <source>
        <dbReference type="ARBA" id="ARBA00023004"/>
    </source>
</evidence>
<proteinExistence type="predicted"/>
<dbReference type="InterPro" id="IPR023867">
    <property type="entry name" value="Sulphatase_maturase_rSAM"/>
</dbReference>
<dbReference type="Gene3D" id="3.20.20.70">
    <property type="entry name" value="Aldolase class I"/>
    <property type="match status" value="1"/>
</dbReference>
<dbReference type="PANTHER" id="PTHR43787">
    <property type="entry name" value="FEMO COFACTOR BIOSYNTHESIS PROTEIN NIFB-RELATED"/>
    <property type="match status" value="1"/>
</dbReference>
<evidence type="ECO:0000256" key="4">
    <source>
        <dbReference type="ARBA" id="ARBA00022723"/>
    </source>
</evidence>
<evidence type="ECO:0000313" key="9">
    <source>
        <dbReference type="Proteomes" id="UP000438914"/>
    </source>
</evidence>
<keyword evidence="6" id="KW-0411">Iron-sulfur</keyword>
<evidence type="ECO:0000256" key="2">
    <source>
        <dbReference type="ARBA" id="ARBA00022485"/>
    </source>
</evidence>
<feature type="domain" description="Radical SAM core" evidence="7">
    <location>
        <begin position="78"/>
        <end position="313"/>
    </location>
</feature>
<dbReference type="Proteomes" id="UP000438914">
    <property type="component" value="Unassembled WGS sequence"/>
</dbReference>
<dbReference type="PANTHER" id="PTHR43787:SF3">
    <property type="entry name" value="ARYLSULFATASE REGULATORY PROTEIN"/>
    <property type="match status" value="1"/>
</dbReference>
<keyword evidence="4" id="KW-0479">Metal-binding</keyword>
<dbReference type="SFLD" id="SFLDG01067">
    <property type="entry name" value="SPASM/twitch_domain_containing"/>
    <property type="match status" value="1"/>
</dbReference>
<evidence type="ECO:0000256" key="3">
    <source>
        <dbReference type="ARBA" id="ARBA00022691"/>
    </source>
</evidence>
<dbReference type="RefSeq" id="WP_154534989.1">
    <property type="nucleotide sequence ID" value="NZ_VUNG01000037.1"/>
</dbReference>
<evidence type="ECO:0000256" key="1">
    <source>
        <dbReference type="ARBA" id="ARBA00001966"/>
    </source>
</evidence>
<gene>
    <name evidence="8" type="ORF">FYJ73_12130</name>
</gene>
<protein>
    <submittedName>
        <fullName evidence="8">Radical SAM protein</fullName>
    </submittedName>
</protein>
<dbReference type="GO" id="GO:0051539">
    <property type="term" value="F:4 iron, 4 sulfur cluster binding"/>
    <property type="evidence" value="ECO:0007669"/>
    <property type="project" value="UniProtKB-KW"/>
</dbReference>
<comment type="cofactor">
    <cofactor evidence="1">
        <name>[4Fe-4S] cluster</name>
        <dbReference type="ChEBI" id="CHEBI:49883"/>
    </cofactor>
</comment>
<dbReference type="Pfam" id="PF04055">
    <property type="entry name" value="Radical_SAM"/>
    <property type="match status" value="1"/>
</dbReference>
<dbReference type="SFLD" id="SFLDS00029">
    <property type="entry name" value="Radical_SAM"/>
    <property type="match status" value="1"/>
</dbReference>
<reference evidence="8 9" key="1">
    <citation type="submission" date="2019-08" db="EMBL/GenBank/DDBJ databases">
        <title>In-depth cultivation of the pig gut microbiome towards novel bacterial diversity and tailored functional studies.</title>
        <authorList>
            <person name="Wylensek D."/>
            <person name="Hitch T.C.A."/>
            <person name="Clavel T."/>
        </authorList>
    </citation>
    <scope>NUCLEOTIDE SEQUENCE [LARGE SCALE GENOMIC DNA]</scope>
    <source>
        <strain evidence="8 9">LKV-178-WT-2A</strain>
    </source>
</reference>
<dbReference type="CDD" id="cd01335">
    <property type="entry name" value="Radical_SAM"/>
    <property type="match status" value="1"/>
</dbReference>
<organism evidence="8 9">
    <name type="scientific">Hallella mizrahii</name>
    <dbReference type="NCBI Taxonomy" id="2606637"/>
    <lineage>
        <taxon>Bacteria</taxon>
        <taxon>Pseudomonadati</taxon>
        <taxon>Bacteroidota</taxon>
        <taxon>Bacteroidia</taxon>
        <taxon>Bacteroidales</taxon>
        <taxon>Prevotellaceae</taxon>
        <taxon>Hallella</taxon>
    </lineage>
</organism>
<evidence type="ECO:0000256" key="6">
    <source>
        <dbReference type="ARBA" id="ARBA00023014"/>
    </source>
</evidence>
<evidence type="ECO:0000259" key="7">
    <source>
        <dbReference type="PROSITE" id="PS51918"/>
    </source>
</evidence>
<dbReference type="SFLD" id="SFLDG01384">
    <property type="entry name" value="thioether_bond_formation_requi"/>
    <property type="match status" value="1"/>
</dbReference>
<dbReference type="NCBIfam" id="TIGR04085">
    <property type="entry name" value="rSAM_more_4Fe4S"/>
    <property type="match status" value="1"/>
</dbReference>
<dbReference type="UniPathway" id="UPA00782"/>
<dbReference type="InterPro" id="IPR013785">
    <property type="entry name" value="Aldolase_TIM"/>
</dbReference>
<keyword evidence="9" id="KW-1185">Reference proteome</keyword>
<accession>A0A7K0KHU5</accession>
<dbReference type="GO" id="GO:0016491">
    <property type="term" value="F:oxidoreductase activity"/>
    <property type="evidence" value="ECO:0007669"/>
    <property type="project" value="InterPro"/>
</dbReference>
<name>A0A7K0KHU5_9BACT</name>
<dbReference type="AlphaFoldDB" id="A0A7K0KHU5"/>
<keyword evidence="3" id="KW-0949">S-adenosyl-L-methionine</keyword>
<dbReference type="InterPro" id="IPR023885">
    <property type="entry name" value="4Fe4S-binding_SPASM_dom"/>
</dbReference>
<dbReference type="GO" id="GO:0046872">
    <property type="term" value="F:metal ion binding"/>
    <property type="evidence" value="ECO:0007669"/>
    <property type="project" value="UniProtKB-KW"/>
</dbReference>
<keyword evidence="5" id="KW-0408">Iron</keyword>
<sequence>MADCDLEKSNYNVVKTIKGETLVFNTLSSSFVCLDTDVWNQLPQGDDATISQLIRMGILVKSHDEEYLKYKYYCGSKMFDHRALSLTIAPTMMCNFDCPYCFEGKHKNLPPMTDEVIDHLVQFIDVNKAKEIGINWFGGEPLLAFPVILKICEALEARQIKYTSSMVTNGSLLRHEVVEAIAPLHLRRLQISLDGVGEEHDRRRSFKDGRPSFQVIMDHLDDFLQHTDAKVVLQVSVDHTNPNAFGHVHDYVEKRYADFLSAGRLCLTSNNIQNRTGFEGHDACFSDEQIFRNNVYQIENNKYPELLPGLPGLSLPCMHRSVGNYAIDSEGYVYKCLEYLGCPEKSVGNLSEGKIAFSKLASATFVEDPFEDSVCRTCAVFPICGGGCPIDRVKKREGRIKSCCSYYKDYLADLLPLFYTHYYKDK</sequence>
<dbReference type="SUPFAM" id="SSF102114">
    <property type="entry name" value="Radical SAM enzymes"/>
    <property type="match status" value="1"/>
</dbReference>
<comment type="caution">
    <text evidence="8">The sequence shown here is derived from an EMBL/GenBank/DDBJ whole genome shotgun (WGS) entry which is preliminary data.</text>
</comment>
<evidence type="ECO:0000313" key="8">
    <source>
        <dbReference type="EMBL" id="MST85402.1"/>
    </source>
</evidence>
<keyword evidence="2" id="KW-0004">4Fe-4S</keyword>
<dbReference type="EMBL" id="VUNG01000037">
    <property type="protein sequence ID" value="MST85402.1"/>
    <property type="molecule type" value="Genomic_DNA"/>
</dbReference>
<dbReference type="InterPro" id="IPR007197">
    <property type="entry name" value="rSAM"/>
</dbReference>
<dbReference type="PROSITE" id="PS51918">
    <property type="entry name" value="RADICAL_SAM"/>
    <property type="match status" value="1"/>
</dbReference>
<dbReference type="InterPro" id="IPR058240">
    <property type="entry name" value="rSAM_sf"/>
</dbReference>
<dbReference type="SFLD" id="SFLDG01386">
    <property type="entry name" value="main_SPASM_domain-containing"/>
    <property type="match status" value="1"/>
</dbReference>